<dbReference type="InterPro" id="IPR027383">
    <property type="entry name" value="Znf_put"/>
</dbReference>
<evidence type="ECO:0000256" key="1">
    <source>
        <dbReference type="ARBA" id="ARBA00023015"/>
    </source>
</evidence>
<dbReference type="RefSeq" id="WP_131500255.1">
    <property type="nucleotide sequence ID" value="NZ_SJKC01000009.1"/>
</dbReference>
<gene>
    <name evidence="5" type="ORF">E0H92_42250</name>
</gene>
<feature type="transmembrane region" description="Helical" evidence="3">
    <location>
        <begin position="87"/>
        <end position="109"/>
    </location>
</feature>
<reference evidence="5 6" key="1">
    <citation type="submission" date="2019-02" db="EMBL/GenBank/DDBJ databases">
        <title>Kribbella capetownensis sp. nov. and Kribbella speibonae sp. nov., isolated from soil.</title>
        <authorList>
            <person name="Curtis S.M."/>
            <person name="Norton I."/>
            <person name="Everest G.J."/>
            <person name="Meyers P.R."/>
        </authorList>
    </citation>
    <scope>NUCLEOTIDE SEQUENCE [LARGE SCALE GENOMIC DNA]</scope>
    <source>
        <strain evidence="5 6">YM55</strain>
    </source>
</reference>
<keyword evidence="3" id="KW-0812">Transmembrane</keyword>
<dbReference type="Gene3D" id="1.10.10.1320">
    <property type="entry name" value="Anti-sigma factor, zinc-finger domain"/>
    <property type="match status" value="1"/>
</dbReference>
<evidence type="ECO:0000313" key="5">
    <source>
        <dbReference type="EMBL" id="TCC29640.1"/>
    </source>
</evidence>
<dbReference type="InterPro" id="IPR041916">
    <property type="entry name" value="Anti_sigma_zinc_sf"/>
</dbReference>
<dbReference type="Proteomes" id="UP000294225">
    <property type="component" value="Unassembled WGS sequence"/>
</dbReference>
<sequence>MSDPYREWDAAYLLGALSAKDRRAYEEHLHTCEECSTGVASLAGIPGVLAALPADRALATITAEPPNLLPGLVRNVQRDRRRQRIRFGALTTGIAVAAAVIGAVVVVPLTRNEPKGDYVVLAQTVSSKLSADARLVPEPWGTTIEISCRYDELATPSERARGYELYVTDTTGKVELIASWTSSPGTTVKPAATTKLQRNEIKALDIRSSESGRVLLAVRF</sequence>
<accession>A0A4R0ICM9</accession>
<evidence type="ECO:0000313" key="6">
    <source>
        <dbReference type="Proteomes" id="UP000294225"/>
    </source>
</evidence>
<feature type="domain" description="Putative zinc-finger" evidence="4">
    <location>
        <begin position="11"/>
        <end position="35"/>
    </location>
</feature>
<keyword evidence="3" id="KW-0472">Membrane</keyword>
<keyword evidence="1" id="KW-0805">Transcription regulation</keyword>
<proteinExistence type="predicted"/>
<dbReference type="AlphaFoldDB" id="A0A4R0ICM9"/>
<organism evidence="5 6">
    <name type="scientific">Kribbella speibonae</name>
    <dbReference type="NCBI Taxonomy" id="1572660"/>
    <lineage>
        <taxon>Bacteria</taxon>
        <taxon>Bacillati</taxon>
        <taxon>Actinomycetota</taxon>
        <taxon>Actinomycetes</taxon>
        <taxon>Propionibacteriales</taxon>
        <taxon>Kribbellaceae</taxon>
        <taxon>Kribbella</taxon>
    </lineage>
</organism>
<comment type="caution">
    <text evidence="5">The sequence shown here is derived from an EMBL/GenBank/DDBJ whole genome shotgun (WGS) entry which is preliminary data.</text>
</comment>
<keyword evidence="3" id="KW-1133">Transmembrane helix</keyword>
<evidence type="ECO:0000256" key="3">
    <source>
        <dbReference type="SAM" id="Phobius"/>
    </source>
</evidence>
<name>A0A4R0ICM9_9ACTN</name>
<evidence type="ECO:0000256" key="2">
    <source>
        <dbReference type="ARBA" id="ARBA00023163"/>
    </source>
</evidence>
<evidence type="ECO:0000259" key="4">
    <source>
        <dbReference type="Pfam" id="PF13490"/>
    </source>
</evidence>
<dbReference type="EMBL" id="SJKC01000009">
    <property type="protein sequence ID" value="TCC29640.1"/>
    <property type="molecule type" value="Genomic_DNA"/>
</dbReference>
<protein>
    <submittedName>
        <fullName evidence="5">Anti-sigma factor</fullName>
    </submittedName>
</protein>
<keyword evidence="2" id="KW-0804">Transcription</keyword>
<dbReference type="Pfam" id="PF13490">
    <property type="entry name" value="zf-HC2"/>
    <property type="match status" value="1"/>
</dbReference>